<feature type="transmembrane region" description="Helical" evidence="4">
    <location>
        <begin position="272"/>
        <end position="294"/>
    </location>
</feature>
<feature type="transmembrane region" description="Helical" evidence="4">
    <location>
        <begin position="231"/>
        <end position="252"/>
    </location>
</feature>
<dbReference type="CDD" id="cd17353">
    <property type="entry name" value="MFS_OFA_like"/>
    <property type="match status" value="1"/>
</dbReference>
<feature type="transmembrane region" description="Helical" evidence="4">
    <location>
        <begin position="53"/>
        <end position="71"/>
    </location>
</feature>
<comment type="caution">
    <text evidence="6">The sequence shown here is derived from an EMBL/GenBank/DDBJ whole genome shotgun (WGS) entry which is preliminary data.</text>
</comment>
<feature type="transmembrane region" description="Helical" evidence="4">
    <location>
        <begin position="16"/>
        <end position="38"/>
    </location>
</feature>
<keyword evidence="2 4" id="KW-1133">Transmembrane helix</keyword>
<dbReference type="Pfam" id="PF07690">
    <property type="entry name" value="MFS_1"/>
    <property type="match status" value="1"/>
</dbReference>
<dbReference type="InterPro" id="IPR050327">
    <property type="entry name" value="Proton-linked_MCT"/>
</dbReference>
<evidence type="ECO:0000256" key="3">
    <source>
        <dbReference type="ARBA" id="ARBA00023136"/>
    </source>
</evidence>
<feature type="transmembrane region" description="Helical" evidence="4">
    <location>
        <begin position="110"/>
        <end position="131"/>
    </location>
</feature>
<feature type="domain" description="Major facilitator superfamily (MFS) profile" evidence="5">
    <location>
        <begin position="15"/>
        <end position="421"/>
    </location>
</feature>
<feature type="transmembrane region" description="Helical" evidence="4">
    <location>
        <begin position="143"/>
        <end position="163"/>
    </location>
</feature>
<dbReference type="InterPro" id="IPR020846">
    <property type="entry name" value="MFS_dom"/>
</dbReference>
<feature type="transmembrane region" description="Helical" evidence="4">
    <location>
        <begin position="83"/>
        <end position="104"/>
    </location>
</feature>
<evidence type="ECO:0000256" key="4">
    <source>
        <dbReference type="SAM" id="Phobius"/>
    </source>
</evidence>
<evidence type="ECO:0000313" key="6">
    <source>
        <dbReference type="EMBL" id="OQW87203.1"/>
    </source>
</evidence>
<dbReference type="Gene3D" id="1.20.1250.20">
    <property type="entry name" value="MFS general substrate transporter like domains"/>
    <property type="match status" value="2"/>
</dbReference>
<sequence>MKLAAQVNPARTTNRWWMAAMGTALQMCIGTVYAWSYFQNPLAQTYGWNNTQVAWVFSTTILFLSLGAAVGGTQLPKYGPRKLAVLGILLFGSGYLLGALALHFKSLPLLYLGYGVVGGTGIGLAYVPPVATVAKWFPDKKGLATGMVIMGFGLGAMIMSKGVAPLLLHTFDHSFPTVFAVLGVAFLLVATPIAWVLQDPPSGSATGGGYGAGTGAVQYPSVRALLTSGRFAMMWGVMFCNTVAGIMFIGFQSPMVQELWHRRDASLTVEQLAGYGATLIAFSALFNGVGRFAWGSLSDKLGRVTVFRIMLLSQFAAFVALGFVQSPWMFGALVCYILLCYGGGFGTLPAFVSDTFGSKMMATAYGALLTTWGSAGIVGPQLVAWLRDNYPENASAYAFHVGAGFLLAGFVVSLGLHHPVKKA</sequence>
<keyword evidence="1 4" id="KW-0812">Transmembrane</keyword>
<dbReference type="PROSITE" id="PS50850">
    <property type="entry name" value="MFS"/>
    <property type="match status" value="1"/>
</dbReference>
<dbReference type="PANTHER" id="PTHR11360">
    <property type="entry name" value="MONOCARBOXYLATE TRANSPORTER"/>
    <property type="match status" value="1"/>
</dbReference>
<dbReference type="AlphaFoldDB" id="A0A1W9KS69"/>
<feature type="transmembrane region" description="Helical" evidence="4">
    <location>
        <begin position="175"/>
        <end position="197"/>
    </location>
</feature>
<name>A0A1W9KS69_9BURK</name>
<reference evidence="6 7" key="1">
    <citation type="submission" date="2017-01" db="EMBL/GenBank/DDBJ databases">
        <title>Novel large sulfur bacteria in the metagenomes of groundwater-fed chemosynthetic microbial mats in the Lake Huron basin.</title>
        <authorList>
            <person name="Sharrar A.M."/>
            <person name="Flood B.E."/>
            <person name="Bailey J.V."/>
            <person name="Jones D.S."/>
            <person name="Biddanda B."/>
            <person name="Ruberg S.A."/>
            <person name="Marcus D.N."/>
            <person name="Dick G.J."/>
        </authorList>
    </citation>
    <scope>NUCLEOTIDE SEQUENCE [LARGE SCALE GENOMIC DNA]</scope>
    <source>
        <strain evidence="6">A7</strain>
    </source>
</reference>
<gene>
    <name evidence="6" type="ORF">BWK72_14310</name>
</gene>
<evidence type="ECO:0000256" key="2">
    <source>
        <dbReference type="ARBA" id="ARBA00022989"/>
    </source>
</evidence>
<organism evidence="6 7">
    <name type="scientific">Rhodoferax ferrireducens</name>
    <dbReference type="NCBI Taxonomy" id="192843"/>
    <lineage>
        <taxon>Bacteria</taxon>
        <taxon>Pseudomonadati</taxon>
        <taxon>Pseudomonadota</taxon>
        <taxon>Betaproteobacteria</taxon>
        <taxon>Burkholderiales</taxon>
        <taxon>Comamonadaceae</taxon>
        <taxon>Rhodoferax</taxon>
    </lineage>
</organism>
<dbReference type="SUPFAM" id="SSF103473">
    <property type="entry name" value="MFS general substrate transporter"/>
    <property type="match status" value="1"/>
</dbReference>
<dbReference type="Proteomes" id="UP000192505">
    <property type="component" value="Unassembled WGS sequence"/>
</dbReference>
<dbReference type="InterPro" id="IPR011701">
    <property type="entry name" value="MFS"/>
</dbReference>
<feature type="transmembrane region" description="Helical" evidence="4">
    <location>
        <begin position="306"/>
        <end position="324"/>
    </location>
</feature>
<dbReference type="EMBL" id="MTEI01000010">
    <property type="protein sequence ID" value="OQW87203.1"/>
    <property type="molecule type" value="Genomic_DNA"/>
</dbReference>
<feature type="transmembrane region" description="Helical" evidence="4">
    <location>
        <begin position="397"/>
        <end position="416"/>
    </location>
</feature>
<proteinExistence type="predicted"/>
<feature type="transmembrane region" description="Helical" evidence="4">
    <location>
        <begin position="330"/>
        <end position="352"/>
    </location>
</feature>
<accession>A0A1W9KS69</accession>
<evidence type="ECO:0000259" key="5">
    <source>
        <dbReference type="PROSITE" id="PS50850"/>
    </source>
</evidence>
<feature type="transmembrane region" description="Helical" evidence="4">
    <location>
        <begin position="364"/>
        <end position="385"/>
    </location>
</feature>
<evidence type="ECO:0000256" key="1">
    <source>
        <dbReference type="ARBA" id="ARBA00022692"/>
    </source>
</evidence>
<evidence type="ECO:0000313" key="7">
    <source>
        <dbReference type="Proteomes" id="UP000192505"/>
    </source>
</evidence>
<dbReference type="InterPro" id="IPR036259">
    <property type="entry name" value="MFS_trans_sf"/>
</dbReference>
<keyword evidence="3 4" id="KW-0472">Membrane</keyword>
<dbReference type="GO" id="GO:0022857">
    <property type="term" value="F:transmembrane transporter activity"/>
    <property type="evidence" value="ECO:0007669"/>
    <property type="project" value="InterPro"/>
</dbReference>
<protein>
    <submittedName>
        <fullName evidence="6">MFS transporter</fullName>
    </submittedName>
</protein>